<accession>J0CAQ0</accession>
<dbReference type="HOGENOM" id="CLU_1309298_0_0_5"/>
<sequence>MTELWNLEPEDLPNLKSAVAHNRKAYDDFLASVVSYLSRTAADGGANDDLLYTTGLVLAKGNIWDEVPPADLATRVGQKARRDVLGIFFRTVPGYLSAVLSEIELAKTSRGKMFVSKVERGSILEVDPRREPAGKWVIRDKSQSRIYSDPVIGHWTWPESGSVKAQNAAKRAKIKVNAVFVQYEGKLFAEVDMPSRRKATDKATRPTRQK</sequence>
<reference evidence="1 2" key="1">
    <citation type="submission" date="2012-02" db="EMBL/GenBank/DDBJ databases">
        <title>Improved High-Quality Draft Sequence of Rhizobium leguminosarum bv. trifolii WSM2297.</title>
        <authorList>
            <consortium name="US DOE Joint Genome Institute"/>
            <person name="Lucas S."/>
            <person name="Han J."/>
            <person name="Lapidus A."/>
            <person name="Cheng J.-F."/>
            <person name="Goodwin L."/>
            <person name="Pitluck S."/>
            <person name="Peters L."/>
            <person name="Ovchinnikova G."/>
            <person name="Zhang X."/>
            <person name="Detter J.C."/>
            <person name="Han C."/>
            <person name="Tapia R."/>
            <person name="Land M."/>
            <person name="Hauser L."/>
            <person name="Kyrpides N."/>
            <person name="Ivanova N."/>
            <person name="Pagani I."/>
            <person name="Brau L."/>
            <person name="Yates R."/>
            <person name="O'Hara G."/>
            <person name="Rui T."/>
            <person name="Howieson J."/>
            <person name="Reeve W."/>
            <person name="Woyke T."/>
        </authorList>
    </citation>
    <scope>NUCLEOTIDE SEQUENCE [LARGE SCALE GENOMIC DNA]</scope>
    <source>
        <strain evidence="1 2">WSM2297</strain>
    </source>
</reference>
<name>J0CAQ0_RHILT</name>
<evidence type="ECO:0000313" key="2">
    <source>
        <dbReference type="Proteomes" id="UP000005732"/>
    </source>
</evidence>
<gene>
    <name evidence="1" type="ORF">Rleg4DRAFT_1796</name>
</gene>
<dbReference type="EMBL" id="JH719395">
    <property type="protein sequence ID" value="EJC80182.1"/>
    <property type="molecule type" value="Genomic_DNA"/>
</dbReference>
<dbReference type="OrthoDB" id="8421797at2"/>
<proteinExistence type="predicted"/>
<organism evidence="1 2">
    <name type="scientific">Rhizobium leguminosarum bv. trifolii WSM2297</name>
    <dbReference type="NCBI Taxonomy" id="754762"/>
    <lineage>
        <taxon>Bacteria</taxon>
        <taxon>Pseudomonadati</taxon>
        <taxon>Pseudomonadota</taxon>
        <taxon>Alphaproteobacteria</taxon>
        <taxon>Hyphomicrobiales</taxon>
        <taxon>Rhizobiaceae</taxon>
        <taxon>Rhizobium/Agrobacterium group</taxon>
        <taxon>Rhizobium</taxon>
    </lineage>
</organism>
<dbReference type="AlphaFoldDB" id="J0CAQ0"/>
<dbReference type="RefSeq" id="WP_003580670.1">
    <property type="nucleotide sequence ID" value="NZ_JH719395.1"/>
</dbReference>
<protein>
    <submittedName>
        <fullName evidence="1">Uncharacterized protein</fullName>
    </submittedName>
</protein>
<evidence type="ECO:0000313" key="1">
    <source>
        <dbReference type="EMBL" id="EJC80182.1"/>
    </source>
</evidence>
<dbReference type="Proteomes" id="UP000005732">
    <property type="component" value="Unassembled WGS sequence"/>
</dbReference>